<comment type="caution">
    <text evidence="1">Lacks conserved residue(s) required for the propagation of feature annotation.</text>
</comment>
<gene>
    <name evidence="3" type="ORF">ANCDUO_18211</name>
</gene>
<dbReference type="Pfam" id="PF02210">
    <property type="entry name" value="Laminin_G_2"/>
    <property type="match status" value="1"/>
</dbReference>
<feature type="domain" description="Laminin G" evidence="2">
    <location>
        <begin position="1"/>
        <end position="136"/>
    </location>
</feature>
<dbReference type="GO" id="GO:0016020">
    <property type="term" value="C:membrane"/>
    <property type="evidence" value="ECO:0007669"/>
    <property type="project" value="UniProtKB-SubCell"/>
</dbReference>
<dbReference type="SMART" id="SM00282">
    <property type="entry name" value="LamG"/>
    <property type="match status" value="1"/>
</dbReference>
<keyword evidence="4" id="KW-1185">Reference proteome</keyword>
<protein>
    <submittedName>
        <fullName evidence="3">Laminin G domain protein</fullName>
    </submittedName>
</protein>
<dbReference type="Proteomes" id="UP000054047">
    <property type="component" value="Unassembled WGS sequence"/>
</dbReference>
<dbReference type="InterPro" id="IPR001791">
    <property type="entry name" value="Laminin_G"/>
</dbReference>
<dbReference type="PROSITE" id="PS50025">
    <property type="entry name" value="LAM_G_DOMAIN"/>
    <property type="match status" value="1"/>
</dbReference>
<sequence length="204" mass="22401">MDVSLRFKTRRPTGTLLTIQSEEDDLLALKIEDGVLVAFAGDDRASLELASAADEQWHYVSVRKTKEILRVDVDDLHSKEEKRNNGDEVTPGEMARILFGRHEDASFVGCVGDVSYNGELLDFAKAKINEISLTGCSLAADVIKTTVSPTEASAAPSEAPANLVTEAVTTVAPTEAEACSECKKQLVANDYEHNNYHKYNKYNY</sequence>
<name>A0A0C2FSY3_9BILA</name>
<dbReference type="EMBL" id="KN745747">
    <property type="protein sequence ID" value="KIH51695.1"/>
    <property type="molecule type" value="Genomic_DNA"/>
</dbReference>
<evidence type="ECO:0000259" key="2">
    <source>
        <dbReference type="PROSITE" id="PS50025"/>
    </source>
</evidence>
<organism evidence="3 4">
    <name type="scientific">Ancylostoma duodenale</name>
    <dbReference type="NCBI Taxonomy" id="51022"/>
    <lineage>
        <taxon>Eukaryota</taxon>
        <taxon>Metazoa</taxon>
        <taxon>Ecdysozoa</taxon>
        <taxon>Nematoda</taxon>
        <taxon>Chromadorea</taxon>
        <taxon>Rhabditida</taxon>
        <taxon>Rhabditina</taxon>
        <taxon>Rhabditomorpha</taxon>
        <taxon>Strongyloidea</taxon>
        <taxon>Ancylostomatidae</taxon>
        <taxon>Ancylostomatinae</taxon>
        <taxon>Ancylostoma</taxon>
    </lineage>
</organism>
<dbReference type="OrthoDB" id="10011303at2759"/>
<dbReference type="CDD" id="cd00110">
    <property type="entry name" value="LamG"/>
    <property type="match status" value="1"/>
</dbReference>
<dbReference type="PANTHER" id="PTHR15036">
    <property type="entry name" value="PIKACHURIN-LIKE PROTEIN"/>
    <property type="match status" value="1"/>
</dbReference>
<proteinExistence type="predicted"/>
<dbReference type="InterPro" id="IPR050372">
    <property type="entry name" value="Neurexin-related_CASP"/>
</dbReference>
<dbReference type="PANTHER" id="PTHR15036:SF85">
    <property type="entry name" value="SP2353, ISOFORM A"/>
    <property type="match status" value="1"/>
</dbReference>
<accession>A0A0C2FSY3</accession>
<dbReference type="InterPro" id="IPR013320">
    <property type="entry name" value="ConA-like_dom_sf"/>
</dbReference>
<dbReference type="AlphaFoldDB" id="A0A0C2FSY3"/>
<dbReference type="Gene3D" id="2.60.120.200">
    <property type="match status" value="1"/>
</dbReference>
<evidence type="ECO:0000256" key="1">
    <source>
        <dbReference type="PROSITE-ProRule" id="PRU00122"/>
    </source>
</evidence>
<evidence type="ECO:0000313" key="3">
    <source>
        <dbReference type="EMBL" id="KIH51695.1"/>
    </source>
</evidence>
<reference evidence="3 4" key="1">
    <citation type="submission" date="2013-12" db="EMBL/GenBank/DDBJ databases">
        <title>Draft genome of the parsitic nematode Ancylostoma duodenale.</title>
        <authorList>
            <person name="Mitreva M."/>
        </authorList>
    </citation>
    <scope>NUCLEOTIDE SEQUENCE [LARGE SCALE GENOMIC DNA]</scope>
    <source>
        <strain evidence="3 4">Zhejiang</strain>
    </source>
</reference>
<evidence type="ECO:0000313" key="4">
    <source>
        <dbReference type="Proteomes" id="UP000054047"/>
    </source>
</evidence>
<dbReference type="SUPFAM" id="SSF49899">
    <property type="entry name" value="Concanavalin A-like lectins/glucanases"/>
    <property type="match status" value="1"/>
</dbReference>